<feature type="domain" description="SGNH hydrolase-type esterase" evidence="3">
    <location>
        <begin position="154"/>
        <end position="318"/>
    </location>
</feature>
<feature type="transmembrane region" description="Helical" evidence="2">
    <location>
        <begin position="28"/>
        <end position="51"/>
    </location>
</feature>
<evidence type="ECO:0000313" key="4">
    <source>
        <dbReference type="EMBL" id="ESL03991.1"/>
    </source>
</evidence>
<evidence type="ECO:0000256" key="2">
    <source>
        <dbReference type="SAM" id="Phobius"/>
    </source>
</evidence>
<protein>
    <submittedName>
        <fullName evidence="4">GDSL-like protein</fullName>
    </submittedName>
</protein>
<dbReference type="GO" id="GO:0004622">
    <property type="term" value="F:phosphatidylcholine lysophospholipase activity"/>
    <property type="evidence" value="ECO:0007669"/>
    <property type="project" value="TreeGrafter"/>
</dbReference>
<feature type="region of interest" description="Disordered" evidence="1">
    <location>
        <begin position="74"/>
        <end position="110"/>
    </location>
</feature>
<proteinExistence type="predicted"/>
<dbReference type="InterPro" id="IPR013830">
    <property type="entry name" value="SGNH_hydro"/>
</dbReference>
<comment type="caution">
    <text evidence="4">The sequence shown here is derived from an EMBL/GenBank/DDBJ whole genome shotgun (WGS) entry which is preliminary data.</text>
</comment>
<accession>V2Y8J0</accession>
<name>V2Y8J0_9FIRM</name>
<evidence type="ECO:0000256" key="1">
    <source>
        <dbReference type="SAM" id="MobiDB-lite"/>
    </source>
</evidence>
<reference evidence="4 5" key="1">
    <citation type="submission" date="2013-06" db="EMBL/GenBank/DDBJ databases">
        <authorList>
            <person name="Weinstock G."/>
            <person name="Sodergren E."/>
            <person name="Clifton S."/>
            <person name="Fulton L."/>
            <person name="Fulton B."/>
            <person name="Courtney L."/>
            <person name="Fronick C."/>
            <person name="Harrison M."/>
            <person name="Strong C."/>
            <person name="Farmer C."/>
            <person name="Delahaunty K."/>
            <person name="Markovic C."/>
            <person name="Hall O."/>
            <person name="Minx P."/>
            <person name="Tomlinson C."/>
            <person name="Mitreva M."/>
            <person name="Nelson J."/>
            <person name="Hou S."/>
            <person name="Wollam A."/>
            <person name="Pepin K.H."/>
            <person name="Johnson M."/>
            <person name="Bhonagiri V."/>
            <person name="Nash W.E."/>
            <person name="Warren W."/>
            <person name="Chinwalla A."/>
            <person name="Mardis E.R."/>
            <person name="Wilson R.K."/>
        </authorList>
    </citation>
    <scope>NUCLEOTIDE SEQUENCE [LARGE SCALE GENOMIC DNA]</scope>
    <source>
        <strain evidence="4 5">ATCC 51271</strain>
    </source>
</reference>
<evidence type="ECO:0000259" key="3">
    <source>
        <dbReference type="Pfam" id="PF13472"/>
    </source>
</evidence>
<keyword evidence="2" id="KW-0812">Transmembrane</keyword>
<dbReference type="InterPro" id="IPR036514">
    <property type="entry name" value="SGNH_hydro_sf"/>
</dbReference>
<dbReference type="Proteomes" id="UP000018227">
    <property type="component" value="Unassembled WGS sequence"/>
</dbReference>
<keyword evidence="2" id="KW-0472">Membrane</keyword>
<keyword evidence="2" id="KW-1133">Transmembrane helix</keyword>
<feature type="compositionally biased region" description="Basic residues" evidence="1">
    <location>
        <begin position="11"/>
        <end position="21"/>
    </location>
</feature>
<dbReference type="AlphaFoldDB" id="V2Y8J0"/>
<sequence>MRIIMGSNQYRNKRNSYRKKRRNEHRGLVALVTVTIMAAGIMGAYGVISLFTGNGNGKASTTITGSAVTVTENTSSNATSSADTSQTSSVNTGSVQNSSSEASGSISSETASNGAVIADNNKNKAADSQVKTDIKELVDATKEAQEAYYKDAVFIGDSRTQGLQINAGLKNPDFFAGRGLNVKNARTEKVVKNAKGQSVTVVEALKDKKYKKVYICYGINELGWPYPNIFADEYKKTIEAIKEIQPNAEIVVCGILPVTEKKSKSDKIFNMKNVNKFNKVIKEMAEGIKATYVDLSPAVADKKGYLPKGVTPDGVHMDREYCKRILAYIVNMNY</sequence>
<dbReference type="eggNOG" id="COG2755">
    <property type="taxonomic scope" value="Bacteria"/>
</dbReference>
<dbReference type="Pfam" id="PF13472">
    <property type="entry name" value="Lipase_GDSL_2"/>
    <property type="match status" value="1"/>
</dbReference>
<dbReference type="PANTHER" id="PTHR30383">
    <property type="entry name" value="THIOESTERASE 1/PROTEASE 1/LYSOPHOSPHOLIPASE L1"/>
    <property type="match status" value="1"/>
</dbReference>
<evidence type="ECO:0000313" key="5">
    <source>
        <dbReference type="Proteomes" id="UP000018227"/>
    </source>
</evidence>
<dbReference type="EMBL" id="ACIL03000007">
    <property type="protein sequence ID" value="ESL03991.1"/>
    <property type="molecule type" value="Genomic_DNA"/>
</dbReference>
<dbReference type="PANTHER" id="PTHR30383:SF5">
    <property type="entry name" value="SGNH HYDROLASE-TYPE ESTERASE DOMAIN-CONTAINING PROTEIN"/>
    <property type="match status" value="1"/>
</dbReference>
<gene>
    <name evidence="4" type="ORF">GCWU0000282_001159</name>
</gene>
<dbReference type="STRING" id="592026.GCWU0000282_001159"/>
<keyword evidence="5" id="KW-1185">Reference proteome</keyword>
<dbReference type="Gene3D" id="3.40.50.1110">
    <property type="entry name" value="SGNH hydrolase"/>
    <property type="match status" value="1"/>
</dbReference>
<dbReference type="InterPro" id="IPR051532">
    <property type="entry name" value="Ester_Hydrolysis_Enzymes"/>
</dbReference>
<dbReference type="SUPFAM" id="SSF52266">
    <property type="entry name" value="SGNH hydrolase"/>
    <property type="match status" value="1"/>
</dbReference>
<dbReference type="HOGENOM" id="CLU_830781_0_0_9"/>
<dbReference type="OrthoDB" id="1650541at2"/>
<feature type="region of interest" description="Disordered" evidence="1">
    <location>
        <begin position="1"/>
        <end position="21"/>
    </location>
</feature>
<organism evidence="4 5">
    <name type="scientific">Catonella morbi ATCC 51271</name>
    <dbReference type="NCBI Taxonomy" id="592026"/>
    <lineage>
        <taxon>Bacteria</taxon>
        <taxon>Bacillati</taxon>
        <taxon>Bacillota</taxon>
        <taxon>Clostridia</taxon>
        <taxon>Lachnospirales</taxon>
        <taxon>Lachnospiraceae</taxon>
        <taxon>Catonella</taxon>
    </lineage>
</organism>